<dbReference type="InterPro" id="IPR029058">
    <property type="entry name" value="AB_hydrolase_fold"/>
</dbReference>
<comment type="caution">
    <text evidence="4">The sequence shown here is derived from an EMBL/GenBank/DDBJ whole genome shotgun (WGS) entry which is preliminary data.</text>
</comment>
<feature type="domain" description="Carboxylesterase type B" evidence="3">
    <location>
        <begin position="11"/>
        <end position="164"/>
    </location>
</feature>
<dbReference type="InterPro" id="IPR050654">
    <property type="entry name" value="AChE-related_enzymes"/>
</dbReference>
<keyword evidence="2" id="KW-0378">Hydrolase</keyword>
<evidence type="ECO:0000313" key="4">
    <source>
        <dbReference type="EMBL" id="KDN69112.1"/>
    </source>
</evidence>
<evidence type="ECO:0000259" key="3">
    <source>
        <dbReference type="Pfam" id="PF00135"/>
    </source>
</evidence>
<dbReference type="EMBL" id="JMSE01000555">
    <property type="protein sequence ID" value="KDN69112.1"/>
    <property type="molecule type" value="Genomic_DNA"/>
</dbReference>
<dbReference type="AlphaFoldDB" id="A0A066XJN0"/>
<evidence type="ECO:0000256" key="1">
    <source>
        <dbReference type="ARBA" id="ARBA00005964"/>
    </source>
</evidence>
<organism evidence="4 5">
    <name type="scientific">Colletotrichum sublineola</name>
    <name type="common">Sorghum anthracnose fungus</name>
    <dbReference type="NCBI Taxonomy" id="1173701"/>
    <lineage>
        <taxon>Eukaryota</taxon>
        <taxon>Fungi</taxon>
        <taxon>Dikarya</taxon>
        <taxon>Ascomycota</taxon>
        <taxon>Pezizomycotina</taxon>
        <taxon>Sordariomycetes</taxon>
        <taxon>Hypocreomycetidae</taxon>
        <taxon>Glomerellales</taxon>
        <taxon>Glomerellaceae</taxon>
        <taxon>Colletotrichum</taxon>
        <taxon>Colletotrichum graminicola species complex</taxon>
    </lineage>
</organism>
<dbReference type="InterPro" id="IPR002018">
    <property type="entry name" value="CarbesteraseB"/>
</dbReference>
<dbReference type="SUPFAM" id="SSF53474">
    <property type="entry name" value="alpha/beta-Hydrolases"/>
    <property type="match status" value="1"/>
</dbReference>
<gene>
    <name evidence="4" type="ORF">CSUB01_11668</name>
</gene>
<evidence type="ECO:0000313" key="5">
    <source>
        <dbReference type="Proteomes" id="UP000027238"/>
    </source>
</evidence>
<dbReference type="OrthoDB" id="408631at2759"/>
<proteinExistence type="inferred from homology"/>
<dbReference type="eggNOG" id="KOG1516">
    <property type="taxonomic scope" value="Eukaryota"/>
</dbReference>
<dbReference type="Gene3D" id="3.40.50.1820">
    <property type="entry name" value="alpha/beta hydrolase"/>
    <property type="match status" value="1"/>
</dbReference>
<dbReference type="PANTHER" id="PTHR43918:SF4">
    <property type="entry name" value="CARBOXYLIC ESTER HYDROLASE"/>
    <property type="match status" value="1"/>
</dbReference>
<dbReference type="Pfam" id="PF00135">
    <property type="entry name" value="COesterase"/>
    <property type="match status" value="1"/>
</dbReference>
<protein>
    <recommendedName>
        <fullName evidence="3">Carboxylesterase type B domain-containing protein</fullName>
    </recommendedName>
</protein>
<dbReference type="GO" id="GO:0052689">
    <property type="term" value="F:carboxylic ester hydrolase activity"/>
    <property type="evidence" value="ECO:0007669"/>
    <property type="project" value="TreeGrafter"/>
</dbReference>
<evidence type="ECO:0000256" key="2">
    <source>
        <dbReference type="ARBA" id="ARBA00022801"/>
    </source>
</evidence>
<keyword evidence="5" id="KW-1185">Reference proteome</keyword>
<dbReference type="PANTHER" id="PTHR43918">
    <property type="entry name" value="ACETYLCHOLINESTERASE"/>
    <property type="match status" value="1"/>
</dbReference>
<name>A0A066XJN0_COLSU</name>
<comment type="similarity">
    <text evidence="1">Belongs to the type-B carboxylesterase/lipase family.</text>
</comment>
<sequence>MITRLLVYSLTYGGAFEFDSKNQVDLLYTDQLVITTSRYQTIFVVGNYPLRAYGWLSGDYMQRNAQTNAGLYDQALLFEWVQKYIHKVSGDWDESAGAGSILHHLIREDGAVDPTFKTFAVQSPAFEWAWGNSPGGKLDQAYQNFSSLARCGLAFNLTCLRESTNLTAANQALLDTVK</sequence>
<accession>A0A066XJN0</accession>
<reference evidence="5" key="1">
    <citation type="journal article" date="2014" name="Genome Announc.">
        <title>Draft genome sequence of Colletotrichum sublineola, a destructive pathogen of cultivated sorghum.</title>
        <authorList>
            <person name="Baroncelli R."/>
            <person name="Sanz-Martin J.M."/>
            <person name="Rech G.E."/>
            <person name="Sukno S.A."/>
            <person name="Thon M.R."/>
        </authorList>
    </citation>
    <scope>NUCLEOTIDE SEQUENCE [LARGE SCALE GENOMIC DNA]</scope>
    <source>
        <strain evidence="5">TX430BB</strain>
    </source>
</reference>
<dbReference type="HOGENOM" id="CLU_1510515_0_0_1"/>
<dbReference type="STRING" id="1173701.A0A066XJN0"/>
<dbReference type="Proteomes" id="UP000027238">
    <property type="component" value="Unassembled WGS sequence"/>
</dbReference>